<evidence type="ECO:0000313" key="1">
    <source>
        <dbReference type="EMBL" id="KAL2611853.1"/>
    </source>
</evidence>
<dbReference type="Proteomes" id="UP001605036">
    <property type="component" value="Unassembled WGS sequence"/>
</dbReference>
<proteinExistence type="predicted"/>
<accession>A0ABD1XT54</accession>
<organism evidence="1 2">
    <name type="scientific">Riccia fluitans</name>
    <dbReference type="NCBI Taxonomy" id="41844"/>
    <lineage>
        <taxon>Eukaryota</taxon>
        <taxon>Viridiplantae</taxon>
        <taxon>Streptophyta</taxon>
        <taxon>Embryophyta</taxon>
        <taxon>Marchantiophyta</taxon>
        <taxon>Marchantiopsida</taxon>
        <taxon>Marchantiidae</taxon>
        <taxon>Marchantiales</taxon>
        <taxon>Ricciaceae</taxon>
        <taxon>Riccia</taxon>
    </lineage>
</organism>
<comment type="caution">
    <text evidence="1">The sequence shown here is derived from an EMBL/GenBank/DDBJ whole genome shotgun (WGS) entry which is preliminary data.</text>
</comment>
<dbReference type="EMBL" id="JBHFFA010000007">
    <property type="protein sequence ID" value="KAL2611853.1"/>
    <property type="molecule type" value="Genomic_DNA"/>
</dbReference>
<keyword evidence="2" id="KW-1185">Reference proteome</keyword>
<name>A0ABD1XT54_9MARC</name>
<evidence type="ECO:0000313" key="2">
    <source>
        <dbReference type="Proteomes" id="UP001605036"/>
    </source>
</evidence>
<gene>
    <name evidence="1" type="ORF">R1flu_023545</name>
</gene>
<sequence>MRSTTFRSCKGVSHWLAMGLIYAMLPQPEDSNLSAVILRPFAKLTDSTDEIKISKLSLYMRDDLVMFLSFPDQDVSNSPVARTRVSDYAEEQGLLEPSVLVESRN</sequence>
<reference evidence="1 2" key="1">
    <citation type="submission" date="2024-09" db="EMBL/GenBank/DDBJ databases">
        <title>Chromosome-scale assembly of Riccia fluitans.</title>
        <authorList>
            <person name="Paukszto L."/>
            <person name="Sawicki J."/>
            <person name="Karawczyk K."/>
            <person name="Piernik-Szablinska J."/>
            <person name="Szczecinska M."/>
            <person name="Mazdziarz M."/>
        </authorList>
    </citation>
    <scope>NUCLEOTIDE SEQUENCE [LARGE SCALE GENOMIC DNA]</scope>
    <source>
        <strain evidence="1">Rf_01</strain>
        <tissue evidence="1">Aerial parts of the thallus</tissue>
    </source>
</reference>
<protein>
    <submittedName>
        <fullName evidence="1">Uncharacterized protein</fullName>
    </submittedName>
</protein>
<dbReference type="AlphaFoldDB" id="A0ABD1XT54"/>